<dbReference type="InterPro" id="IPR002035">
    <property type="entry name" value="VWF_A"/>
</dbReference>
<organism evidence="3 4">
    <name type="scientific">Pelagerythrobacter aerophilus</name>
    <dbReference type="NCBI Taxonomy" id="2306995"/>
    <lineage>
        <taxon>Bacteria</taxon>
        <taxon>Pseudomonadati</taxon>
        <taxon>Pseudomonadota</taxon>
        <taxon>Alphaproteobacteria</taxon>
        <taxon>Sphingomonadales</taxon>
        <taxon>Erythrobacteraceae</taxon>
        <taxon>Pelagerythrobacter</taxon>
    </lineage>
</organism>
<dbReference type="EMBL" id="QXFK01000014">
    <property type="protein sequence ID" value="RIV79339.1"/>
    <property type="molecule type" value="Genomic_DNA"/>
</dbReference>
<dbReference type="PROSITE" id="PS50234">
    <property type="entry name" value="VWFA"/>
    <property type="match status" value="1"/>
</dbReference>
<keyword evidence="1" id="KW-1133">Transmembrane helix</keyword>
<feature type="domain" description="VWFA" evidence="2">
    <location>
        <begin position="158"/>
        <end position="217"/>
    </location>
</feature>
<gene>
    <name evidence="3" type="ORF">D2V04_04915</name>
</gene>
<name>A0A418NJI6_9SPHN</name>
<sequence length="631" mass="69234">MGNRLASPPRPVAGLLTRLVRDRSGNTLAIIAAAIAPILAMVGGGIDMGRSYLSQSRLQQACDAGVLAARKRLGAQAAATGEISPDVAETGQRFFNINFRSGSYGTEDRDFVMTLEDDFAISGVATVDVPTTIMQIFGFTVVPVRVECEAQIDFANTDVMMVLDVTGSMAQRNPGDTLSRLDAMKQTVATFHAQLAAASQAGSRIRYGFVPYSTNVHVGHLLRDEWVAGTWSYQSREKHDDLTSPASRTYTTPAKRVSGSITVSNYTSYKASFTELKGYHCPSKPSGKITTGTEVTETLTDVLTPIPGVRHEWTYLRTRNGNSYSTVLNDTTCIVRQHTYDNYVDTYKKIQEPALLSEAQWRYAQIEYDVGDWRTTGNGCVEERDTYEIADFSAVDLSRALDLDLDRIPVSGNPSTQWRPMIPSYIFGRALRWDGRGKFDTRETITTEDYVSPVGLDSAACPAPARNLSAMTADELQDYLETLRAEGSTYHDIGMIWGGRLISPTGLFAAENADAANSMTSRHLIFLTDGETAPLDLSYSSYGFEPLDQRRWSPDSPLSLAETVEKRFAFACGEVRRKNVTVWVIGFGITLTDVMKNCAGEGHYFEAADAAELNASFAAIAESMSDLRVSR</sequence>
<protein>
    <recommendedName>
        <fullName evidence="2">VWFA domain-containing protein</fullName>
    </recommendedName>
</protein>
<evidence type="ECO:0000259" key="2">
    <source>
        <dbReference type="PROSITE" id="PS50234"/>
    </source>
</evidence>
<reference evidence="3 4" key="1">
    <citation type="submission" date="2018-08" db="EMBL/GenBank/DDBJ databases">
        <title>Altererythrobacter sp.Ery1 and Ery12, the genome sequencing of novel strains in genus Alterythrobacter.</title>
        <authorList>
            <person name="Cheng H."/>
            <person name="Wu Y.-H."/>
            <person name="Fang C."/>
            <person name="Xu X.-W."/>
        </authorList>
    </citation>
    <scope>NUCLEOTIDE SEQUENCE [LARGE SCALE GENOMIC DNA]</scope>
    <source>
        <strain evidence="3 4">Ery1</strain>
    </source>
</reference>
<feature type="transmembrane region" description="Helical" evidence="1">
    <location>
        <begin position="28"/>
        <end position="46"/>
    </location>
</feature>
<dbReference type="Gene3D" id="3.40.50.410">
    <property type="entry name" value="von Willebrand factor, type A domain"/>
    <property type="match status" value="2"/>
</dbReference>
<dbReference type="InterPro" id="IPR028087">
    <property type="entry name" value="Tad_N"/>
</dbReference>
<keyword evidence="1" id="KW-0812">Transmembrane</keyword>
<dbReference type="SUPFAM" id="SSF53300">
    <property type="entry name" value="vWA-like"/>
    <property type="match status" value="1"/>
</dbReference>
<dbReference type="AlphaFoldDB" id="A0A418NJI6"/>
<evidence type="ECO:0000313" key="3">
    <source>
        <dbReference type="EMBL" id="RIV79339.1"/>
    </source>
</evidence>
<evidence type="ECO:0000256" key="1">
    <source>
        <dbReference type="SAM" id="Phobius"/>
    </source>
</evidence>
<keyword evidence="4" id="KW-1185">Reference proteome</keyword>
<accession>A0A418NJI6</accession>
<keyword evidence="1" id="KW-0472">Membrane</keyword>
<proteinExistence type="predicted"/>
<dbReference type="RefSeq" id="WP_119512171.1">
    <property type="nucleotide sequence ID" value="NZ_QXFK01000014.1"/>
</dbReference>
<dbReference type="Pfam" id="PF13400">
    <property type="entry name" value="Tad"/>
    <property type="match status" value="1"/>
</dbReference>
<dbReference type="Proteomes" id="UP000285092">
    <property type="component" value="Unassembled WGS sequence"/>
</dbReference>
<evidence type="ECO:0000313" key="4">
    <source>
        <dbReference type="Proteomes" id="UP000285092"/>
    </source>
</evidence>
<comment type="caution">
    <text evidence="3">The sequence shown here is derived from an EMBL/GenBank/DDBJ whole genome shotgun (WGS) entry which is preliminary data.</text>
</comment>
<dbReference type="OrthoDB" id="7522752at2"/>
<dbReference type="InterPro" id="IPR036465">
    <property type="entry name" value="vWFA_dom_sf"/>
</dbReference>